<feature type="domain" description="SH3" evidence="4">
    <location>
        <begin position="304"/>
        <end position="364"/>
    </location>
</feature>
<dbReference type="AlphaFoldDB" id="A0A2G9UM19"/>
<accession>A0A2G9UM19</accession>
<dbReference type="Pfam" id="PF14604">
    <property type="entry name" value="SH3_9"/>
    <property type="match status" value="1"/>
</dbReference>
<reference evidence="5 6" key="1">
    <citation type="submission" date="2015-09" db="EMBL/GenBank/DDBJ databases">
        <title>Draft genome of the parasitic nematode Teladorsagia circumcincta isolate WARC Sus (inbred).</title>
        <authorList>
            <person name="Mitreva M."/>
        </authorList>
    </citation>
    <scope>NUCLEOTIDE SEQUENCE [LARGE SCALE GENOMIC DNA]</scope>
    <source>
        <strain evidence="5 6">S</strain>
    </source>
</reference>
<dbReference type="InterPro" id="IPR001452">
    <property type="entry name" value="SH3_domain"/>
</dbReference>
<dbReference type="Gene3D" id="2.30.30.40">
    <property type="entry name" value="SH3 Domains"/>
    <property type="match status" value="1"/>
</dbReference>
<dbReference type="PROSITE" id="PS50002">
    <property type="entry name" value="SH3"/>
    <property type="match status" value="1"/>
</dbReference>
<dbReference type="SUPFAM" id="SSF50044">
    <property type="entry name" value="SH3-domain"/>
    <property type="match status" value="1"/>
</dbReference>
<feature type="region of interest" description="Disordered" evidence="3">
    <location>
        <begin position="1"/>
        <end position="21"/>
    </location>
</feature>
<dbReference type="SMART" id="SM00326">
    <property type="entry name" value="SH3"/>
    <property type="match status" value="1"/>
</dbReference>
<dbReference type="InterPro" id="IPR050384">
    <property type="entry name" value="Endophilin_SH3RF"/>
</dbReference>
<sequence>MPDLLKSRSPAPFSYSASPNPEILSSAAVQDLTSSLSEALASFSKTPPASNVTSDSGYDGDGVLQQTPQERTPRSEQPFVDHKFDTISSTENWSRSAQEAMPSMAPMGSEGGRLTNQGNLLRGSELPASSVPIEAGADPTMYDKFLAGPSTHTPEMSLWYKNMFKKMHKIESPAGPLTPLTFTALPPSRYECEVTPRRAKSVGRIIEPEMLECSGEGGSSTTTAEDIAELKRISKEELLYRQKAERLAEELQQQRSRRHGYVPTASPSLVGNKDRFGGLLDEYSRRTSPAPLHPAVSLDDEFDRSRCKAKAVYPFTARRSTELSLKMGELVTLRREIDENWLEGTNHLGEIGIFPRSYVRLLEDFPDDVNEIQPSAYSPDRPKTPKVYNKDPYSDFFDLQAVPDESSINRSTGSARSEGFKSEGYLCTADKIPRGSQT</sequence>
<keyword evidence="6" id="KW-1185">Reference proteome</keyword>
<organism evidence="5 6">
    <name type="scientific">Teladorsagia circumcincta</name>
    <name type="common">Brown stomach worm</name>
    <name type="synonym">Ostertagia circumcincta</name>
    <dbReference type="NCBI Taxonomy" id="45464"/>
    <lineage>
        <taxon>Eukaryota</taxon>
        <taxon>Metazoa</taxon>
        <taxon>Ecdysozoa</taxon>
        <taxon>Nematoda</taxon>
        <taxon>Chromadorea</taxon>
        <taxon>Rhabditida</taxon>
        <taxon>Rhabditina</taxon>
        <taxon>Rhabditomorpha</taxon>
        <taxon>Strongyloidea</taxon>
        <taxon>Trichostrongylidae</taxon>
        <taxon>Teladorsagia</taxon>
    </lineage>
</organism>
<feature type="compositionally biased region" description="Polar residues" evidence="3">
    <location>
        <begin position="41"/>
        <end position="56"/>
    </location>
</feature>
<dbReference type="PANTHER" id="PTHR14167">
    <property type="entry name" value="SH3 DOMAIN-CONTAINING"/>
    <property type="match status" value="1"/>
</dbReference>
<evidence type="ECO:0000256" key="2">
    <source>
        <dbReference type="PROSITE-ProRule" id="PRU00192"/>
    </source>
</evidence>
<evidence type="ECO:0000256" key="3">
    <source>
        <dbReference type="SAM" id="MobiDB-lite"/>
    </source>
</evidence>
<feature type="region of interest" description="Disordered" evidence="3">
    <location>
        <begin position="41"/>
        <end position="118"/>
    </location>
</feature>
<feature type="non-terminal residue" evidence="5">
    <location>
        <position position="438"/>
    </location>
</feature>
<evidence type="ECO:0000256" key="1">
    <source>
        <dbReference type="ARBA" id="ARBA00022443"/>
    </source>
</evidence>
<evidence type="ECO:0000313" key="5">
    <source>
        <dbReference type="EMBL" id="PIO70782.1"/>
    </source>
</evidence>
<evidence type="ECO:0000313" key="6">
    <source>
        <dbReference type="Proteomes" id="UP000230423"/>
    </source>
</evidence>
<dbReference type="OrthoDB" id="73680at2759"/>
<feature type="compositionally biased region" description="Polar residues" evidence="3">
    <location>
        <begin position="86"/>
        <end position="97"/>
    </location>
</feature>
<proteinExistence type="predicted"/>
<gene>
    <name evidence="5" type="ORF">TELCIR_07354</name>
</gene>
<name>A0A2G9UM19_TELCI</name>
<dbReference type="Proteomes" id="UP000230423">
    <property type="component" value="Unassembled WGS sequence"/>
</dbReference>
<evidence type="ECO:0000259" key="4">
    <source>
        <dbReference type="PROSITE" id="PS50002"/>
    </source>
</evidence>
<protein>
    <submittedName>
        <fullName evidence="5">SH3 domain protein</fullName>
    </submittedName>
</protein>
<feature type="compositionally biased region" description="Basic and acidic residues" evidence="3">
    <location>
        <begin position="71"/>
        <end position="85"/>
    </location>
</feature>
<dbReference type="EMBL" id="KZ346160">
    <property type="protein sequence ID" value="PIO70782.1"/>
    <property type="molecule type" value="Genomic_DNA"/>
</dbReference>
<dbReference type="InterPro" id="IPR036028">
    <property type="entry name" value="SH3-like_dom_sf"/>
</dbReference>
<keyword evidence="1 2" id="KW-0728">SH3 domain</keyword>
<dbReference type="PANTHER" id="PTHR14167:SF116">
    <property type="entry name" value="CAP, ISOFORM AC"/>
    <property type="match status" value="1"/>
</dbReference>